<dbReference type="Proteomes" id="UP000830375">
    <property type="component" value="Unassembled WGS sequence"/>
</dbReference>
<dbReference type="InterPro" id="IPR036291">
    <property type="entry name" value="NAD(P)-bd_dom_sf"/>
</dbReference>
<name>A0ABQ8M9S9_LABRO</name>
<sequence>MFTFLLICGGLVGFYLLLCVTVLRLPKCKSTAKLHGKTVIVTGANTGIGKATALDLAKRGARVILACRDESRAQAAVTDIQRESGNKEVLYMHLDLASLKSVRSFAENFLKKESRLDILINNAGLVIDGKTEDGFGMIFGVNHLGHFLLTVLLLERLKECGPSRVVTVSSMAHSWGTIDFSSINTHKDLGLGNSATALLGLYGHSKLCNVLFTHELAKRLKGTNVTCYSLHPGAIKTEIGRHSNLWWRMFMAPILLLFFTDVESGAQTSLYCALQEGIEPLSGRYFSSCAVQNVFAKARDDAVAKKLWEVSERLVGLAYCSDRLNMFTFLLICGGLVGFYLLLYVTVLRQQRCKSTAKLHGKTVIVTGANTGIGKATALDLAKRGARVILACRDESRAQAAVTDIQRESGNKEVLYMHLDLASLKSVRSFAENFLKKESRLDILINNAGLLVGGRTEDGFGRIFGVNHLGHFLLTVLLLERLKQCGPSRVVTVSSDAHWWGKIDFDCINTHKDLGLGNSAVAIMTLYGHSKLCNVLFTHELAKRLKGTNVTCYSLHPGAIKTEIGRHTNIWWRLVLAPFLLLFFFDVESGAQTSLYCALQEGIESLSGRYFSSCTVQNVSAKASDDAVAKKLWEVSERLVGLVAFYLLLYVTVLRLPKCQSTTKLHGKTVIVTGANTGIGKATALDLAKRGARVILACRDESRAQAAVTDIQRESGNKEVLYMHLDLASLKSVRSFAENFLKKESRLDILISNAGLVMGGKTEDGFGRIFGVNHLGHFLLTVLLLERLKECGPSRVVTVSSNAHSWGTIDFNCINTHKDLGLGNSTVALIKLYNNSKLCNVLFTHELAKRLKGTNVTCYSVHPGGIKTEISRHVNLWWRLFAVPLLMLFFSDVESGAQTSLYCALQEGIEPLSGRYFSRCAVQNVSAKAKDDTVAKKLWEVSERLVLVRAEYIKTARRLLHSVAIMIYLIIPVALVAALYVVLVETLFKKSTCKGTADLSGKTAIITGGNTGIGKATALDLAGRGVRVILACRNQKKAEAAINDIKKATGSNDILFMELDLGSLKSESPAARVITLSSMAYRWGKIDFDSLVTTKDLGSGRYSWQFFQAYCSSKLCIVKTELSRHVSLWQKVFIEPVARLLFLDPKTGAQTTLHCAVQEGIEHLSGRYFSCCAVEEVGAKAKDDAVAKKLWEVSERLSGLS</sequence>
<dbReference type="Pfam" id="PF00106">
    <property type="entry name" value="adh_short"/>
    <property type="match status" value="4"/>
</dbReference>
<protein>
    <submittedName>
        <fullName evidence="4">Dehydrogenase/reductase SDR family member 13</fullName>
    </submittedName>
</protein>
<organism evidence="4 5">
    <name type="scientific">Labeo rohita</name>
    <name type="common">Indian major carp</name>
    <name type="synonym">Cyprinus rohita</name>
    <dbReference type="NCBI Taxonomy" id="84645"/>
    <lineage>
        <taxon>Eukaryota</taxon>
        <taxon>Metazoa</taxon>
        <taxon>Chordata</taxon>
        <taxon>Craniata</taxon>
        <taxon>Vertebrata</taxon>
        <taxon>Euteleostomi</taxon>
        <taxon>Actinopterygii</taxon>
        <taxon>Neopterygii</taxon>
        <taxon>Teleostei</taxon>
        <taxon>Ostariophysi</taxon>
        <taxon>Cypriniformes</taxon>
        <taxon>Cyprinidae</taxon>
        <taxon>Labeoninae</taxon>
        <taxon>Labeonini</taxon>
        <taxon>Labeo</taxon>
    </lineage>
</organism>
<evidence type="ECO:0000313" key="5">
    <source>
        <dbReference type="Proteomes" id="UP000830375"/>
    </source>
</evidence>
<dbReference type="PANTHER" id="PTHR43157">
    <property type="entry name" value="PHOSPHATIDYLINOSITOL-GLYCAN BIOSYNTHESIS CLASS F PROTEIN-RELATED"/>
    <property type="match status" value="1"/>
</dbReference>
<dbReference type="PRINTS" id="PR00081">
    <property type="entry name" value="GDHRDH"/>
</dbReference>
<gene>
    <name evidence="4" type="ORF">H4Q32_022120</name>
</gene>
<evidence type="ECO:0000313" key="4">
    <source>
        <dbReference type="EMBL" id="KAI2659632.1"/>
    </source>
</evidence>
<keyword evidence="3" id="KW-1133">Transmembrane helix</keyword>
<dbReference type="EMBL" id="JACTAM010000010">
    <property type="protein sequence ID" value="KAI2659632.1"/>
    <property type="molecule type" value="Genomic_DNA"/>
</dbReference>
<feature type="transmembrane region" description="Helical" evidence="3">
    <location>
        <begin position="959"/>
        <end position="983"/>
    </location>
</feature>
<evidence type="ECO:0000256" key="2">
    <source>
        <dbReference type="ARBA" id="ARBA00023002"/>
    </source>
</evidence>
<feature type="transmembrane region" description="Helical" evidence="3">
    <location>
        <begin position="326"/>
        <end position="348"/>
    </location>
</feature>
<comment type="caution">
    <text evidence="4">The sequence shown here is derived from an EMBL/GenBank/DDBJ whole genome shotgun (WGS) entry which is preliminary data.</text>
</comment>
<keyword evidence="5" id="KW-1185">Reference proteome</keyword>
<dbReference type="InterPro" id="IPR002347">
    <property type="entry name" value="SDR_fam"/>
</dbReference>
<evidence type="ECO:0000256" key="1">
    <source>
        <dbReference type="ARBA" id="ARBA00006484"/>
    </source>
</evidence>
<dbReference type="SUPFAM" id="SSF51735">
    <property type="entry name" value="NAD(P)-binding Rossmann-fold domains"/>
    <property type="match status" value="4"/>
</dbReference>
<keyword evidence="2" id="KW-0560">Oxidoreductase</keyword>
<keyword evidence="3" id="KW-0812">Transmembrane</keyword>
<feature type="transmembrane region" description="Helical" evidence="3">
    <location>
        <begin position="570"/>
        <end position="587"/>
    </location>
</feature>
<feature type="transmembrane region" description="Helical" evidence="3">
    <location>
        <begin position="639"/>
        <end position="656"/>
    </location>
</feature>
<keyword evidence="3" id="KW-0472">Membrane</keyword>
<reference evidence="4 5" key="1">
    <citation type="submission" date="2022-01" db="EMBL/GenBank/DDBJ databases">
        <title>A high-quality chromosome-level genome assembly of rohu carp, Labeo rohita.</title>
        <authorList>
            <person name="Arick M.A. II"/>
            <person name="Hsu C.-Y."/>
            <person name="Magbanua Z."/>
            <person name="Pechanova O."/>
            <person name="Grover C."/>
            <person name="Miller E."/>
            <person name="Thrash A."/>
            <person name="Ezzel L."/>
            <person name="Alam S."/>
            <person name="Benzie J."/>
            <person name="Hamilton M."/>
            <person name="Karsi A."/>
            <person name="Lawrence M.L."/>
            <person name="Peterson D.G."/>
        </authorList>
    </citation>
    <scope>NUCLEOTIDE SEQUENCE [LARGE SCALE GENOMIC DNA]</scope>
    <source>
        <strain evidence="5">BAU-BD-2019</strain>
        <tissue evidence="4">Blood</tissue>
    </source>
</reference>
<evidence type="ECO:0000256" key="3">
    <source>
        <dbReference type="SAM" id="Phobius"/>
    </source>
</evidence>
<comment type="similarity">
    <text evidence="1">Belongs to the short-chain dehydrogenases/reductases (SDR) family.</text>
</comment>
<accession>A0ABQ8M9S9</accession>
<proteinExistence type="inferred from homology"/>
<dbReference type="Gene3D" id="3.40.50.720">
    <property type="entry name" value="NAD(P)-binding Rossmann-like Domain"/>
    <property type="match status" value="5"/>
</dbReference>
<dbReference type="PANTHER" id="PTHR43157:SF51">
    <property type="entry name" value="DEHYDROGENASE_REDUCTASE (SDR FAMILY) MEMBER 13-LIKE 1"/>
    <property type="match status" value="1"/>
</dbReference>